<evidence type="ECO:0000259" key="1">
    <source>
        <dbReference type="SMART" id="SM00827"/>
    </source>
</evidence>
<dbReference type="AlphaFoldDB" id="A0A1H1KGN5"/>
<dbReference type="Gene3D" id="3.30.70.250">
    <property type="entry name" value="Malonyl-CoA ACP transacylase, ACP-binding"/>
    <property type="match status" value="1"/>
</dbReference>
<feature type="domain" description="Malonyl-CoA:ACP transacylase (MAT)" evidence="1">
    <location>
        <begin position="6"/>
        <end position="302"/>
    </location>
</feature>
<dbReference type="PANTHER" id="PTHR42681">
    <property type="entry name" value="MALONYL-COA-ACYL CARRIER PROTEIN TRANSACYLASE, MITOCHONDRIAL"/>
    <property type="match status" value="1"/>
</dbReference>
<organism evidence="2 3">
    <name type="scientific">Paraburkholderia tuberum</name>
    <dbReference type="NCBI Taxonomy" id="157910"/>
    <lineage>
        <taxon>Bacteria</taxon>
        <taxon>Pseudomonadati</taxon>
        <taxon>Pseudomonadota</taxon>
        <taxon>Betaproteobacteria</taxon>
        <taxon>Burkholderiales</taxon>
        <taxon>Burkholderiaceae</taxon>
        <taxon>Paraburkholderia</taxon>
    </lineage>
</organism>
<dbReference type="GO" id="GO:0005829">
    <property type="term" value="C:cytosol"/>
    <property type="evidence" value="ECO:0007669"/>
    <property type="project" value="TreeGrafter"/>
</dbReference>
<dbReference type="GO" id="GO:0006633">
    <property type="term" value="P:fatty acid biosynthetic process"/>
    <property type="evidence" value="ECO:0007669"/>
    <property type="project" value="TreeGrafter"/>
</dbReference>
<dbReference type="SMART" id="SM00827">
    <property type="entry name" value="PKS_AT"/>
    <property type="match status" value="1"/>
</dbReference>
<gene>
    <name evidence="2" type="ORF">SAMN05445850_7577</name>
</gene>
<evidence type="ECO:0000313" key="2">
    <source>
        <dbReference type="EMBL" id="SDR61140.1"/>
    </source>
</evidence>
<dbReference type="InterPro" id="IPR050858">
    <property type="entry name" value="Mal-CoA-ACP_Trans/PKS_FabD"/>
</dbReference>
<keyword evidence="2" id="KW-0808">Transferase</keyword>
<name>A0A1H1KGN5_9BURK</name>
<dbReference type="Proteomes" id="UP000199365">
    <property type="component" value="Unassembled WGS sequence"/>
</dbReference>
<accession>A0A1H1KGN5</accession>
<dbReference type="InterPro" id="IPR001227">
    <property type="entry name" value="Ac_transferase_dom_sf"/>
</dbReference>
<dbReference type="InterPro" id="IPR016035">
    <property type="entry name" value="Acyl_Trfase/lysoPLipase"/>
</dbReference>
<dbReference type="InterPro" id="IPR016036">
    <property type="entry name" value="Malonyl_transacylase_ACP-bd"/>
</dbReference>
<dbReference type="Gene3D" id="3.40.366.10">
    <property type="entry name" value="Malonyl-Coenzyme A Acyl Carrier Protein, domain 2"/>
    <property type="match status" value="1"/>
</dbReference>
<dbReference type="GO" id="GO:0004314">
    <property type="term" value="F:[acyl-carrier-protein] S-malonyltransferase activity"/>
    <property type="evidence" value="ECO:0007669"/>
    <property type="project" value="TreeGrafter"/>
</dbReference>
<keyword evidence="3" id="KW-1185">Reference proteome</keyword>
<dbReference type="Pfam" id="PF00698">
    <property type="entry name" value="Acyl_transf_1"/>
    <property type="match status" value="1"/>
</dbReference>
<dbReference type="RefSeq" id="WP_208611615.1">
    <property type="nucleotide sequence ID" value="NZ_FNKX01000004.1"/>
</dbReference>
<sequence>MGLVILCPGQGTQHAGMFATLAGDPLVREVIEAASDLVDIDLLRLEVAAPGARLFDNAIAQPLVCAAVLGAWRALAPRIEAPPLAFAGYSVGEIAAYGCAGALDFAGTLQLAQRRAALMDACARARGGMLALRGLSEAHVSALCAGREAAIAIANGDDHFVVGGAHDALDAIEQHAVQEGAHTVRRLSVAIVSHSAALSDAASEFELVLAACGAHDPGIPVFAGIDGSVVDAWPRATRCLSAQLRQAIRWDLCMESAIERGATAFFELGPGAALSRMLQLSHPGVPARSLADFRTISGAARWIESVVS</sequence>
<protein>
    <submittedName>
        <fullName evidence="2">[acyl-carrier-protein] S-malonyltransferase</fullName>
    </submittedName>
</protein>
<dbReference type="STRING" id="157910.SAMN05445850_7577"/>
<proteinExistence type="predicted"/>
<dbReference type="PANTHER" id="PTHR42681:SF6">
    <property type="entry name" value="BLL0263 PROTEIN"/>
    <property type="match status" value="1"/>
</dbReference>
<evidence type="ECO:0000313" key="3">
    <source>
        <dbReference type="Proteomes" id="UP000199365"/>
    </source>
</evidence>
<dbReference type="InterPro" id="IPR014043">
    <property type="entry name" value="Acyl_transferase_dom"/>
</dbReference>
<dbReference type="SUPFAM" id="SSF52151">
    <property type="entry name" value="FabD/lysophospholipase-like"/>
    <property type="match status" value="1"/>
</dbReference>
<reference evidence="3" key="1">
    <citation type="submission" date="2016-10" db="EMBL/GenBank/DDBJ databases">
        <authorList>
            <person name="Varghese N."/>
            <person name="Submissions S."/>
        </authorList>
    </citation>
    <scope>NUCLEOTIDE SEQUENCE [LARGE SCALE GENOMIC DNA]</scope>
    <source>
        <strain evidence="3">DUS833</strain>
    </source>
</reference>
<dbReference type="EMBL" id="FNKX01000004">
    <property type="protein sequence ID" value="SDR61140.1"/>
    <property type="molecule type" value="Genomic_DNA"/>
</dbReference>
<dbReference type="SUPFAM" id="SSF55048">
    <property type="entry name" value="Probable ACP-binding domain of malonyl-CoA ACP transacylase"/>
    <property type="match status" value="1"/>
</dbReference>